<feature type="binding site" evidence="4">
    <location>
        <begin position="11"/>
        <end position="18"/>
    </location>
    <ligand>
        <name>ATP</name>
        <dbReference type="ChEBI" id="CHEBI:30616"/>
    </ligand>
</feature>
<dbReference type="EMBL" id="RBIJ01000002">
    <property type="protein sequence ID" value="RKQ85453.1"/>
    <property type="molecule type" value="Genomic_DNA"/>
</dbReference>
<evidence type="ECO:0000259" key="5">
    <source>
        <dbReference type="Pfam" id="PF03668"/>
    </source>
</evidence>
<dbReference type="Gene3D" id="3.40.50.300">
    <property type="entry name" value="P-loop containing nucleotide triphosphate hydrolases"/>
    <property type="match status" value="1"/>
</dbReference>
<dbReference type="SUPFAM" id="SSF52540">
    <property type="entry name" value="P-loop containing nucleoside triphosphate hydrolases"/>
    <property type="match status" value="1"/>
</dbReference>
<dbReference type="InterPro" id="IPR053931">
    <property type="entry name" value="RapZ_C"/>
</dbReference>
<dbReference type="Pfam" id="PF22740">
    <property type="entry name" value="PapZ_C"/>
    <property type="match status" value="1"/>
</dbReference>
<dbReference type="HAMAP" id="MF_00636">
    <property type="entry name" value="RapZ_like"/>
    <property type="match status" value="1"/>
</dbReference>
<dbReference type="OrthoDB" id="9784461at2"/>
<dbReference type="GO" id="GO:0005524">
    <property type="term" value="F:ATP binding"/>
    <property type="evidence" value="ECO:0007669"/>
    <property type="project" value="UniProtKB-UniRule"/>
</dbReference>
<dbReference type="Pfam" id="PF03668">
    <property type="entry name" value="RapZ-like_N"/>
    <property type="match status" value="1"/>
</dbReference>
<dbReference type="InterPro" id="IPR053930">
    <property type="entry name" value="RapZ-like_N"/>
</dbReference>
<proteinExistence type="inferred from homology"/>
<keyword evidence="2 4" id="KW-0067">ATP-binding</keyword>
<feature type="binding site" evidence="4">
    <location>
        <begin position="62"/>
        <end position="65"/>
    </location>
    <ligand>
        <name>GTP</name>
        <dbReference type="ChEBI" id="CHEBI:37565"/>
    </ligand>
</feature>
<feature type="domain" description="RapZ-like N-terminal" evidence="5">
    <location>
        <begin position="6"/>
        <end position="158"/>
    </location>
</feature>
<sequence>MEDVRFFLLSGLSGAGKTVALRSLEEAGFFCVDNLPPSLLGKLGELVIRAEGRIRNVAVVIDARGRGLLAAWKEGYADLLRLGIRPTILFFEASDEVLIRRYKETRRRHPIADEGSLLDAVRRERALLEELRAKADLVFDTTHLRPEELRETLFRHVLRDDGRTRVQVHLLTFGFKYGLPLDADLVFDVRFLRNPHYDPELRPRTGCDSQVREYVMADPDASEFVSRVEDLLRFLLPRYEREGKPEVVVAIGCTGGRHRSVAIAEELAARLSDTYEVRRFHRDVRREEDERAERSSACAPPE</sequence>
<dbReference type="Proteomes" id="UP000267019">
    <property type="component" value="Unassembled WGS sequence"/>
</dbReference>
<comment type="caution">
    <text evidence="7">The sequence shown here is derived from an EMBL/GenBank/DDBJ whole genome shotgun (WGS) entry which is preliminary data.</text>
</comment>
<evidence type="ECO:0000256" key="2">
    <source>
        <dbReference type="ARBA" id="ARBA00022840"/>
    </source>
</evidence>
<organism evidence="7 8">
    <name type="scientific">Brockia lithotrophica</name>
    <dbReference type="NCBI Taxonomy" id="933949"/>
    <lineage>
        <taxon>Bacteria</taxon>
        <taxon>Bacillati</taxon>
        <taxon>Bacillota</taxon>
        <taxon>Bacilli</taxon>
        <taxon>Bacillales</taxon>
        <taxon>Bacillales Family X. Incertae Sedis</taxon>
        <taxon>Brockia</taxon>
    </lineage>
</organism>
<dbReference type="NCBIfam" id="NF003828">
    <property type="entry name" value="PRK05416.1"/>
    <property type="match status" value="1"/>
</dbReference>
<evidence type="ECO:0000313" key="7">
    <source>
        <dbReference type="EMBL" id="RKQ85453.1"/>
    </source>
</evidence>
<evidence type="ECO:0000259" key="6">
    <source>
        <dbReference type="Pfam" id="PF22740"/>
    </source>
</evidence>
<dbReference type="PANTHER" id="PTHR30448:SF0">
    <property type="entry name" value="RNASE ADAPTER PROTEIN RAPZ"/>
    <property type="match status" value="1"/>
</dbReference>
<dbReference type="AlphaFoldDB" id="A0A660KXA6"/>
<dbReference type="InterPro" id="IPR027417">
    <property type="entry name" value="P-loop_NTPase"/>
</dbReference>
<dbReference type="PIRSF" id="PIRSF005052">
    <property type="entry name" value="P-loopkin"/>
    <property type="match status" value="1"/>
</dbReference>
<dbReference type="InterPro" id="IPR005337">
    <property type="entry name" value="RapZ-like"/>
</dbReference>
<keyword evidence="1 4" id="KW-0547">Nucleotide-binding</keyword>
<reference evidence="7 8" key="1">
    <citation type="submission" date="2018-10" db="EMBL/GenBank/DDBJ databases">
        <title>Genomic Encyclopedia of Type Strains, Phase IV (KMG-IV): sequencing the most valuable type-strain genomes for metagenomic binning, comparative biology and taxonomic classification.</title>
        <authorList>
            <person name="Goeker M."/>
        </authorList>
    </citation>
    <scope>NUCLEOTIDE SEQUENCE [LARGE SCALE GENOMIC DNA]</scope>
    <source>
        <strain evidence="7 8">DSM 22653</strain>
    </source>
</reference>
<keyword evidence="3 4" id="KW-0342">GTP-binding</keyword>
<dbReference type="RefSeq" id="WP_121444125.1">
    <property type="nucleotide sequence ID" value="NZ_RBIJ01000002.1"/>
</dbReference>
<name>A0A660KXA6_9BACL</name>
<dbReference type="PANTHER" id="PTHR30448">
    <property type="entry name" value="RNASE ADAPTER PROTEIN RAPZ"/>
    <property type="match status" value="1"/>
</dbReference>
<gene>
    <name evidence="7" type="ORF">C7438_0846</name>
</gene>
<keyword evidence="8" id="KW-1185">Reference proteome</keyword>
<evidence type="ECO:0000256" key="1">
    <source>
        <dbReference type="ARBA" id="ARBA00022741"/>
    </source>
</evidence>
<dbReference type="GO" id="GO:0005525">
    <property type="term" value="F:GTP binding"/>
    <property type="evidence" value="ECO:0007669"/>
    <property type="project" value="UniProtKB-UniRule"/>
</dbReference>
<protein>
    <submittedName>
        <fullName evidence="7">UPF0042 nucleotide-binding protein</fullName>
    </submittedName>
</protein>
<evidence type="ECO:0000256" key="4">
    <source>
        <dbReference type="HAMAP-Rule" id="MF_00636"/>
    </source>
</evidence>
<evidence type="ECO:0000256" key="3">
    <source>
        <dbReference type="ARBA" id="ARBA00023134"/>
    </source>
</evidence>
<accession>A0A660KXA6</accession>
<feature type="domain" description="RapZ C-terminal" evidence="6">
    <location>
        <begin position="167"/>
        <end position="284"/>
    </location>
</feature>
<evidence type="ECO:0000313" key="8">
    <source>
        <dbReference type="Proteomes" id="UP000267019"/>
    </source>
</evidence>